<dbReference type="RefSeq" id="WP_126789059.1">
    <property type="nucleotide sequence ID" value="NZ_PIPN01000003.1"/>
</dbReference>
<dbReference type="Proteomes" id="UP000287410">
    <property type="component" value="Unassembled WGS sequence"/>
</dbReference>
<sequence length="307" mass="35224">MSKATSEAPVFEVKTPWYQGLQEFALRAAVSNLLPLRFFYNKPASTRAARKGRLQIEIVSHCWRYSHLHAYQLSSLVEHPPQDVDVTMTVYYADEDQATAQLLDFFATKEVSNVTWNWQRLPAPELFRRAIGRNKSALATTADWVWFADCDLIFGAGCLDGLADSLQGCSGMLYFPAEERITTLLSDDSPMLQAAREPRVVQVDESDFKVRKLERAVGAYQIVHGDVCREIGYCNDVAAYQRPTDRWKKTFEDRAYRWIMGTHGETVEVPSIYRIRHIEKGRYHGSKAMTSMRQSIRQRHDSNKTED</sequence>
<dbReference type="EMBL" id="PIPN01000003">
    <property type="protein sequence ID" value="RUO29786.1"/>
    <property type="molecule type" value="Genomic_DNA"/>
</dbReference>
<dbReference type="InterPro" id="IPR029044">
    <property type="entry name" value="Nucleotide-diphossugar_trans"/>
</dbReference>
<protein>
    <submittedName>
        <fullName evidence="2">Glycosyl transferase</fullName>
    </submittedName>
</protein>
<gene>
    <name evidence="2" type="ORF">CWE12_07380</name>
</gene>
<keyword evidence="2" id="KW-0808">Transferase</keyword>
<evidence type="ECO:0000313" key="3">
    <source>
        <dbReference type="Proteomes" id="UP000287410"/>
    </source>
</evidence>
<evidence type="ECO:0000256" key="1">
    <source>
        <dbReference type="SAM" id="MobiDB-lite"/>
    </source>
</evidence>
<feature type="region of interest" description="Disordered" evidence="1">
    <location>
        <begin position="287"/>
        <end position="307"/>
    </location>
</feature>
<accession>A0ABY0BZ29</accession>
<keyword evidence="3" id="KW-1185">Reference proteome</keyword>
<proteinExistence type="predicted"/>
<reference evidence="2 3" key="1">
    <citation type="journal article" date="2018" name="Front. Microbiol.">
        <title>Genome-Based Analysis Reveals the Taxonomy and Diversity of the Family Idiomarinaceae.</title>
        <authorList>
            <person name="Liu Y."/>
            <person name="Lai Q."/>
            <person name="Shao Z."/>
        </authorList>
    </citation>
    <scope>NUCLEOTIDE SEQUENCE [LARGE SCALE GENOMIC DNA]</scope>
    <source>
        <strain evidence="2 3">GBSy1</strain>
    </source>
</reference>
<dbReference type="SUPFAM" id="SSF53448">
    <property type="entry name" value="Nucleotide-diphospho-sugar transferases"/>
    <property type="match status" value="1"/>
</dbReference>
<organism evidence="2 3">
    <name type="scientific">Aliidiomarina sedimenti</name>
    <dbReference type="NCBI Taxonomy" id="1933879"/>
    <lineage>
        <taxon>Bacteria</taxon>
        <taxon>Pseudomonadati</taxon>
        <taxon>Pseudomonadota</taxon>
        <taxon>Gammaproteobacteria</taxon>
        <taxon>Alteromonadales</taxon>
        <taxon>Idiomarinaceae</taxon>
        <taxon>Aliidiomarina</taxon>
    </lineage>
</organism>
<feature type="compositionally biased region" description="Basic and acidic residues" evidence="1">
    <location>
        <begin position="298"/>
        <end position="307"/>
    </location>
</feature>
<name>A0ABY0BZ29_9GAMM</name>
<comment type="caution">
    <text evidence="2">The sequence shown here is derived from an EMBL/GenBank/DDBJ whole genome shotgun (WGS) entry which is preliminary data.</text>
</comment>
<dbReference type="GO" id="GO:0016740">
    <property type="term" value="F:transferase activity"/>
    <property type="evidence" value="ECO:0007669"/>
    <property type="project" value="UniProtKB-KW"/>
</dbReference>
<evidence type="ECO:0000313" key="2">
    <source>
        <dbReference type="EMBL" id="RUO29786.1"/>
    </source>
</evidence>